<dbReference type="Pfam" id="PF16949">
    <property type="entry name" value="ABC_tran_2"/>
    <property type="match status" value="1"/>
</dbReference>
<feature type="transmembrane region" description="Helical" evidence="1">
    <location>
        <begin position="481"/>
        <end position="505"/>
    </location>
</feature>
<dbReference type="InterPro" id="IPR031599">
    <property type="entry name" value="ABC_tran_2"/>
</dbReference>
<accession>A0A1G1VL96</accession>
<feature type="transmembrane region" description="Helical" evidence="1">
    <location>
        <begin position="511"/>
        <end position="531"/>
    </location>
</feature>
<keyword evidence="1" id="KW-1133">Transmembrane helix</keyword>
<feature type="transmembrane region" description="Helical" evidence="1">
    <location>
        <begin position="68"/>
        <end position="92"/>
    </location>
</feature>
<comment type="caution">
    <text evidence="2">The sequence shown here is derived from an EMBL/GenBank/DDBJ whole genome shotgun (WGS) entry which is preliminary data.</text>
</comment>
<proteinExistence type="predicted"/>
<feature type="transmembrane region" description="Helical" evidence="1">
    <location>
        <begin position="328"/>
        <end position="345"/>
    </location>
</feature>
<sequence>MSQAQALLRLDFLRIRNWFGSFVATKIIVFLGFALVLGLIVAAEFFMARTFFMFTSTQEEFGRAVARYSINAALLLLFLVSIGSSIAVSMGSLYRSELMQFLLTTPIPAVKLFTIRLVNAMFSSMWLVILLLTPLLVAFGMSFSPGGDFILRSLVVLLLLIVSSHSLGGAITVLLVKKTGRLSRVSLMVVFAMVIAGSLLLVRFLFPPSFFRLYFAVDWPTFQRQLGQLPLLASSLPTNWLALTITDGWSMATLAAALGSAIVLGTTLYIGKRLFLESWKKAQEGRFLAGKQNPHGIVSSGYPSVFKGAAGVLLTNELLAVMRSPAEATYAAFLTGLTIVLLFMMRSVPALQNAAPALLPAVYSLSLAGVSYLFMTLAVRLVYPLIAKEKRSVWFIFSLPVKRETLLLSKAAFALVLTLPSIPLALIAGLFMQLTSGVLAAYICLLVISTATVSLIQLLLGTIAPNFSESRNLDAVSTSGSGLAAIALSLAYISLSGFAFFKVAIGETTALVSVVTMTMLSLVWLGLLSMLSRRALHRYNL</sequence>
<evidence type="ECO:0000313" key="3">
    <source>
        <dbReference type="Proteomes" id="UP000179069"/>
    </source>
</evidence>
<feature type="transmembrane region" description="Helical" evidence="1">
    <location>
        <begin position="249"/>
        <end position="271"/>
    </location>
</feature>
<feature type="transmembrane region" description="Helical" evidence="1">
    <location>
        <begin position="149"/>
        <end position="175"/>
    </location>
</feature>
<feature type="transmembrane region" description="Helical" evidence="1">
    <location>
        <begin position="187"/>
        <end position="206"/>
    </location>
</feature>
<dbReference type="Proteomes" id="UP000179069">
    <property type="component" value="Unassembled WGS sequence"/>
</dbReference>
<dbReference type="EMBL" id="MHCI01000019">
    <property type="protein sequence ID" value="OGY16124.1"/>
    <property type="molecule type" value="Genomic_DNA"/>
</dbReference>
<evidence type="ECO:0000313" key="2">
    <source>
        <dbReference type="EMBL" id="OGY16124.1"/>
    </source>
</evidence>
<gene>
    <name evidence="2" type="ORF">A2785_00875</name>
</gene>
<feature type="transmembrane region" description="Helical" evidence="1">
    <location>
        <begin position="438"/>
        <end position="460"/>
    </location>
</feature>
<feature type="transmembrane region" description="Helical" evidence="1">
    <location>
        <begin position="27"/>
        <end position="47"/>
    </location>
</feature>
<protein>
    <submittedName>
        <fullName evidence="2">Uncharacterized protein</fullName>
    </submittedName>
</protein>
<dbReference type="AlphaFoldDB" id="A0A1G1VL96"/>
<evidence type="ECO:0000256" key="1">
    <source>
        <dbReference type="SAM" id="Phobius"/>
    </source>
</evidence>
<keyword evidence="1" id="KW-0812">Transmembrane</keyword>
<reference evidence="2 3" key="1">
    <citation type="journal article" date="2016" name="Nat. Commun.">
        <title>Thousands of microbial genomes shed light on interconnected biogeochemical processes in an aquifer system.</title>
        <authorList>
            <person name="Anantharaman K."/>
            <person name="Brown C.T."/>
            <person name="Hug L.A."/>
            <person name="Sharon I."/>
            <person name="Castelle C.J."/>
            <person name="Probst A.J."/>
            <person name="Thomas B.C."/>
            <person name="Singh A."/>
            <person name="Wilkins M.J."/>
            <person name="Karaoz U."/>
            <person name="Brodie E.L."/>
            <person name="Williams K.H."/>
            <person name="Hubbard S.S."/>
            <person name="Banfield J.F."/>
        </authorList>
    </citation>
    <scope>NUCLEOTIDE SEQUENCE [LARGE SCALE GENOMIC DNA]</scope>
</reference>
<organism evidence="2 3">
    <name type="scientific">Candidatus Chisholmbacteria bacterium RIFCSPHIGHO2_01_FULL_49_18</name>
    <dbReference type="NCBI Taxonomy" id="1797590"/>
    <lineage>
        <taxon>Bacteria</taxon>
        <taxon>Candidatus Chisholmiibacteriota</taxon>
    </lineage>
</organism>
<name>A0A1G1VL96_9BACT</name>
<feature type="transmembrane region" description="Helical" evidence="1">
    <location>
        <begin position="365"/>
        <end position="386"/>
    </location>
</feature>
<keyword evidence="1" id="KW-0472">Membrane</keyword>
<feature type="transmembrane region" description="Helical" evidence="1">
    <location>
        <begin position="407"/>
        <end position="432"/>
    </location>
</feature>
<feature type="transmembrane region" description="Helical" evidence="1">
    <location>
        <begin position="125"/>
        <end position="143"/>
    </location>
</feature>